<dbReference type="GO" id="GO:0046872">
    <property type="term" value="F:metal ion binding"/>
    <property type="evidence" value="ECO:0007669"/>
    <property type="project" value="UniProtKB-UniRule"/>
</dbReference>
<dbReference type="PIRSF" id="PIRSF006268">
    <property type="entry name" value="ApbE"/>
    <property type="match status" value="1"/>
</dbReference>
<evidence type="ECO:0000256" key="4">
    <source>
        <dbReference type="ARBA" id="ARBA00022679"/>
    </source>
</evidence>
<name>A0ABD4EFG8_STALU</name>
<comment type="caution">
    <text evidence="12">The sequence shown here is derived from an EMBL/GenBank/DDBJ whole genome shotgun (WGS) entry which is preliminary data.</text>
</comment>
<evidence type="ECO:0000256" key="7">
    <source>
        <dbReference type="ARBA" id="ARBA00022842"/>
    </source>
</evidence>
<evidence type="ECO:0000256" key="6">
    <source>
        <dbReference type="ARBA" id="ARBA00022827"/>
    </source>
</evidence>
<evidence type="ECO:0000256" key="10">
    <source>
        <dbReference type="PIRNR" id="PIRNR006268"/>
    </source>
</evidence>
<dbReference type="Pfam" id="PF02424">
    <property type="entry name" value="ApbE"/>
    <property type="match status" value="1"/>
</dbReference>
<dbReference type="EMBL" id="LRQI01000061">
    <property type="protein sequence ID" value="KXA38010.1"/>
    <property type="molecule type" value="Genomic_DNA"/>
</dbReference>
<keyword evidence="6 10" id="KW-0274">FAD</keyword>
<evidence type="ECO:0000256" key="8">
    <source>
        <dbReference type="ARBA" id="ARBA00031306"/>
    </source>
</evidence>
<accession>A0ABD4EFG8</accession>
<evidence type="ECO:0000313" key="12">
    <source>
        <dbReference type="EMBL" id="KXA38010.1"/>
    </source>
</evidence>
<dbReference type="Gene3D" id="3.10.520.10">
    <property type="entry name" value="ApbE-like domains"/>
    <property type="match status" value="1"/>
</dbReference>
<organism evidence="12 13">
    <name type="scientific">Staphylococcus lugdunensis</name>
    <dbReference type="NCBI Taxonomy" id="28035"/>
    <lineage>
        <taxon>Bacteria</taxon>
        <taxon>Bacillati</taxon>
        <taxon>Bacillota</taxon>
        <taxon>Bacilli</taxon>
        <taxon>Bacillales</taxon>
        <taxon>Staphylococcaceae</taxon>
        <taxon>Staphylococcus</taxon>
    </lineage>
</organism>
<dbReference type="SUPFAM" id="SSF143631">
    <property type="entry name" value="ApbE-like"/>
    <property type="match status" value="1"/>
</dbReference>
<dbReference type="PANTHER" id="PTHR30040">
    <property type="entry name" value="THIAMINE BIOSYNTHESIS LIPOPROTEIN APBE"/>
    <property type="match status" value="1"/>
</dbReference>
<evidence type="ECO:0000256" key="3">
    <source>
        <dbReference type="ARBA" id="ARBA00022630"/>
    </source>
</evidence>
<dbReference type="AlphaFoldDB" id="A0ABD4EFG8"/>
<dbReference type="GO" id="GO:0016740">
    <property type="term" value="F:transferase activity"/>
    <property type="evidence" value="ECO:0007669"/>
    <property type="project" value="UniProtKB-UniRule"/>
</dbReference>
<dbReference type="Proteomes" id="UP000070063">
    <property type="component" value="Unassembled WGS sequence"/>
</dbReference>
<evidence type="ECO:0000313" key="13">
    <source>
        <dbReference type="Proteomes" id="UP000070063"/>
    </source>
</evidence>
<feature type="binding site" evidence="11">
    <location>
        <position position="161"/>
    </location>
    <ligand>
        <name>Mg(2+)</name>
        <dbReference type="ChEBI" id="CHEBI:18420"/>
    </ligand>
</feature>
<dbReference type="EC" id="2.7.1.180" evidence="1 10"/>
<sequence length="322" mass="36524">MNVDKVSRQFKKEGCLLNKRQIKAMGTLIQLSINHDDAEYLFDLAEAKIRAWEQRFSANNTQSELMAINQQAGIRPVQVHPELFHLIKKAHQASMSSNLKLNILIGPLVKLWRIGFEDAQLPTNTEIQQRLRRIQPHHLYLNDAKHEIFLAQHGMEIDLGAIAKGYFADELQAFFLQNGVTSGIINLGGNVITIGSPATHKTWHVGIRDPFHHDGLPLLTVEIQQQSVVTSGIYERYFYQDGQLYHHILDSTTGYPVNNDIASVTIISNHSIDGEIWSTLCSFGYAQQNIDLLNQIDGVEGVIIRKNHDILFTHQLRTKLHL</sequence>
<keyword evidence="3 10" id="KW-0285">Flavoprotein</keyword>
<evidence type="ECO:0000256" key="1">
    <source>
        <dbReference type="ARBA" id="ARBA00011955"/>
    </source>
</evidence>
<comment type="similarity">
    <text evidence="10">Belongs to the ApbE family.</text>
</comment>
<gene>
    <name evidence="12" type="ORF">HMPREF3225_01398</name>
</gene>
<dbReference type="InterPro" id="IPR024932">
    <property type="entry name" value="ApbE"/>
</dbReference>
<evidence type="ECO:0000256" key="5">
    <source>
        <dbReference type="ARBA" id="ARBA00022723"/>
    </source>
</evidence>
<proteinExistence type="inferred from homology"/>
<keyword evidence="5 10" id="KW-0479">Metal-binding</keyword>
<protein>
    <recommendedName>
        <fullName evidence="2 10">FAD:protein FMN transferase</fullName>
        <ecNumber evidence="1 10">2.7.1.180</ecNumber>
    </recommendedName>
    <alternativeName>
        <fullName evidence="8 10">Flavin transferase</fullName>
    </alternativeName>
</protein>
<feature type="binding site" evidence="11">
    <location>
        <position position="279"/>
    </location>
    <ligand>
        <name>Mg(2+)</name>
        <dbReference type="ChEBI" id="CHEBI:18420"/>
    </ligand>
</feature>
<comment type="cofactor">
    <cofactor evidence="11">
        <name>Mg(2+)</name>
        <dbReference type="ChEBI" id="CHEBI:18420"/>
    </cofactor>
    <cofactor evidence="11">
        <name>Mn(2+)</name>
        <dbReference type="ChEBI" id="CHEBI:29035"/>
    </cofactor>
    <text evidence="11">Magnesium. Can also use manganese.</text>
</comment>
<evidence type="ECO:0000256" key="2">
    <source>
        <dbReference type="ARBA" id="ARBA00016337"/>
    </source>
</evidence>
<dbReference type="PANTHER" id="PTHR30040:SF2">
    <property type="entry name" value="FAD:PROTEIN FMN TRANSFERASE"/>
    <property type="match status" value="1"/>
</dbReference>
<evidence type="ECO:0000256" key="9">
    <source>
        <dbReference type="ARBA" id="ARBA00048540"/>
    </source>
</evidence>
<comment type="catalytic activity">
    <reaction evidence="9 10">
        <text>L-threonyl-[protein] + FAD = FMN-L-threonyl-[protein] + AMP + H(+)</text>
        <dbReference type="Rhea" id="RHEA:36847"/>
        <dbReference type="Rhea" id="RHEA-COMP:11060"/>
        <dbReference type="Rhea" id="RHEA-COMP:11061"/>
        <dbReference type="ChEBI" id="CHEBI:15378"/>
        <dbReference type="ChEBI" id="CHEBI:30013"/>
        <dbReference type="ChEBI" id="CHEBI:57692"/>
        <dbReference type="ChEBI" id="CHEBI:74257"/>
        <dbReference type="ChEBI" id="CHEBI:456215"/>
        <dbReference type="EC" id="2.7.1.180"/>
    </reaction>
</comment>
<keyword evidence="7 10" id="KW-0460">Magnesium</keyword>
<reference evidence="12 13" key="1">
    <citation type="submission" date="2016-01" db="EMBL/GenBank/DDBJ databases">
        <authorList>
            <person name="Mitreva M."/>
            <person name="Pepin K.H."/>
            <person name="Mihindukulasuriya K.A."/>
            <person name="Fulton R."/>
            <person name="Fronick C."/>
            <person name="O'Laughlin M."/>
            <person name="Miner T."/>
            <person name="Herter B."/>
            <person name="Rosa B.A."/>
            <person name="Cordes M."/>
            <person name="Tomlinson C."/>
            <person name="Wollam A."/>
            <person name="Palsikar V.B."/>
            <person name="Mardis E.R."/>
            <person name="Wilson R.K."/>
        </authorList>
    </citation>
    <scope>NUCLEOTIDE SEQUENCE [LARGE SCALE GENOMIC DNA]</scope>
    <source>
        <strain evidence="12 13">MJR7738</strain>
    </source>
</reference>
<keyword evidence="4 10" id="KW-0808">Transferase</keyword>
<dbReference type="InterPro" id="IPR003374">
    <property type="entry name" value="ApbE-like_sf"/>
</dbReference>
<evidence type="ECO:0000256" key="11">
    <source>
        <dbReference type="PIRSR" id="PIRSR006268-2"/>
    </source>
</evidence>